<protein>
    <submittedName>
        <fullName evidence="7">Uncharacterized protein</fullName>
    </submittedName>
</protein>
<proteinExistence type="predicted"/>
<feature type="transmembrane region" description="Helical" evidence="6">
    <location>
        <begin position="40"/>
        <end position="60"/>
    </location>
</feature>
<evidence type="ECO:0000256" key="2">
    <source>
        <dbReference type="ARBA" id="ARBA00022475"/>
    </source>
</evidence>
<comment type="subcellular location">
    <subcellularLocation>
        <location evidence="1">Cell membrane</location>
        <topology evidence="1">Multi-pass membrane protein</topology>
    </subcellularLocation>
</comment>
<evidence type="ECO:0000256" key="5">
    <source>
        <dbReference type="ARBA" id="ARBA00023136"/>
    </source>
</evidence>
<dbReference type="EMBL" id="BMML01000011">
    <property type="protein sequence ID" value="GGN19729.1"/>
    <property type="molecule type" value="Genomic_DNA"/>
</dbReference>
<comment type="caution">
    <text evidence="7">The sequence shown here is derived from an EMBL/GenBank/DDBJ whole genome shotgun (WGS) entry which is preliminary data.</text>
</comment>
<name>A0A917XFC4_9ACTN</name>
<keyword evidence="3 6" id="KW-0812">Transmembrane</keyword>
<dbReference type="AlphaFoldDB" id="A0A917XFC4"/>
<evidence type="ECO:0000256" key="6">
    <source>
        <dbReference type="SAM" id="Phobius"/>
    </source>
</evidence>
<evidence type="ECO:0000256" key="3">
    <source>
        <dbReference type="ARBA" id="ARBA00022692"/>
    </source>
</evidence>
<feature type="transmembrane region" description="Helical" evidence="6">
    <location>
        <begin position="12"/>
        <end position="28"/>
    </location>
</feature>
<dbReference type="GO" id="GO:0005886">
    <property type="term" value="C:plasma membrane"/>
    <property type="evidence" value="ECO:0007669"/>
    <property type="project" value="UniProtKB-SubCell"/>
</dbReference>
<keyword evidence="4 6" id="KW-1133">Transmembrane helix</keyword>
<dbReference type="Proteomes" id="UP000653411">
    <property type="component" value="Unassembled WGS sequence"/>
</dbReference>
<reference evidence="7" key="1">
    <citation type="journal article" date="2014" name="Int. J. Syst. Evol. Microbiol.">
        <title>Complete genome sequence of Corynebacterium casei LMG S-19264T (=DSM 44701T), isolated from a smear-ripened cheese.</title>
        <authorList>
            <consortium name="US DOE Joint Genome Institute (JGI-PGF)"/>
            <person name="Walter F."/>
            <person name="Albersmeier A."/>
            <person name="Kalinowski J."/>
            <person name="Ruckert C."/>
        </authorList>
    </citation>
    <scope>NUCLEOTIDE SEQUENCE</scope>
    <source>
        <strain evidence="7">CGMCC 4.7110</strain>
    </source>
</reference>
<dbReference type="InterPro" id="IPR005171">
    <property type="entry name" value="Cyt_c_oxidase_su4_prok"/>
</dbReference>
<evidence type="ECO:0000256" key="1">
    <source>
        <dbReference type="ARBA" id="ARBA00004651"/>
    </source>
</evidence>
<gene>
    <name evidence="7" type="ORF">GCM10011578_049750</name>
</gene>
<evidence type="ECO:0000313" key="7">
    <source>
        <dbReference type="EMBL" id="GGN19729.1"/>
    </source>
</evidence>
<sequence length="99" mass="10724">MTVNTLVKKRLLIAWLALSLMTLGYLAMDHSADRAGALRPSVAVTIGAVLIAAAKMRIIFREFMEVRHAPAWLGRLTDLCVLLLVASLLGSYFIGRAAG</sequence>
<reference evidence="7" key="2">
    <citation type="submission" date="2020-09" db="EMBL/GenBank/DDBJ databases">
        <authorList>
            <person name="Sun Q."/>
            <person name="Zhou Y."/>
        </authorList>
    </citation>
    <scope>NUCLEOTIDE SEQUENCE</scope>
    <source>
        <strain evidence="7">CGMCC 4.7110</strain>
    </source>
</reference>
<dbReference type="Pfam" id="PF03626">
    <property type="entry name" value="COX4_pro"/>
    <property type="match status" value="1"/>
</dbReference>
<keyword evidence="8" id="KW-1185">Reference proteome</keyword>
<feature type="transmembrane region" description="Helical" evidence="6">
    <location>
        <begin position="72"/>
        <end position="94"/>
    </location>
</feature>
<keyword evidence="2" id="KW-1003">Cell membrane</keyword>
<organism evidence="7 8">
    <name type="scientific">Streptomyces fuscichromogenes</name>
    <dbReference type="NCBI Taxonomy" id="1324013"/>
    <lineage>
        <taxon>Bacteria</taxon>
        <taxon>Bacillati</taxon>
        <taxon>Actinomycetota</taxon>
        <taxon>Actinomycetes</taxon>
        <taxon>Kitasatosporales</taxon>
        <taxon>Streptomycetaceae</taxon>
        <taxon>Streptomyces</taxon>
    </lineage>
</organism>
<accession>A0A917XFC4</accession>
<keyword evidence="5 6" id="KW-0472">Membrane</keyword>
<evidence type="ECO:0000313" key="8">
    <source>
        <dbReference type="Proteomes" id="UP000653411"/>
    </source>
</evidence>
<evidence type="ECO:0000256" key="4">
    <source>
        <dbReference type="ARBA" id="ARBA00022989"/>
    </source>
</evidence>